<organism evidence="2 3">
    <name type="scientific">Sphingobacterium thalpophilum</name>
    <dbReference type="NCBI Taxonomy" id="259"/>
    <lineage>
        <taxon>Bacteria</taxon>
        <taxon>Pseudomonadati</taxon>
        <taxon>Bacteroidota</taxon>
        <taxon>Sphingobacteriia</taxon>
        <taxon>Sphingobacteriales</taxon>
        <taxon>Sphingobacteriaceae</taxon>
        <taxon>Sphingobacterium</taxon>
    </lineage>
</organism>
<name>A0A4U9U7H7_9SPHI</name>
<evidence type="ECO:0000313" key="3">
    <source>
        <dbReference type="Proteomes" id="UP000308196"/>
    </source>
</evidence>
<dbReference type="AlphaFoldDB" id="A0A4U9U7H7"/>
<dbReference type="KEGG" id="stha:NCTC11429_00330"/>
<dbReference type="Gene3D" id="2.40.128.90">
    <property type="entry name" value="OMPT-like"/>
    <property type="match status" value="1"/>
</dbReference>
<gene>
    <name evidence="2" type="ORF">NCTC11429_00330</name>
</gene>
<evidence type="ECO:0000259" key="1">
    <source>
        <dbReference type="Pfam" id="PF17251"/>
    </source>
</evidence>
<dbReference type="Pfam" id="PF17251">
    <property type="entry name" value="Pom"/>
    <property type="match status" value="1"/>
</dbReference>
<protein>
    <recommendedName>
        <fullName evidence="1">Protochlamydia outer membrane protein domain-containing protein</fullName>
    </recommendedName>
</protein>
<dbReference type="InterPro" id="IPR035163">
    <property type="entry name" value="Pom"/>
</dbReference>
<sequence>MISQDTIENRMSWDILPMIGLSLEKFSYAISGNENGENPNVLSELTWENTYAFNFGFRNRLSYKKLFLFSKVIFNKTLSGNVVDIDYGEDNRQGVISHQEFDNFRGDGISLALNFGYRLFTGSKLAIFAGLTGEFDKREFFLLNKRTLTLSDENFIEGLESYYLYKIPSLGSKYLLIYKLSKKADIQTNFGAKYIIYNAFGNWNLRKEFSHPKSYEHSGHGIGWDISLEYRHRLNNRLSLGGIYSYQNFKIYHGQDLLFMQSGEIKRTMLRSVKNAKQILGMDLVFRF</sequence>
<evidence type="ECO:0000313" key="2">
    <source>
        <dbReference type="EMBL" id="VTR29005.1"/>
    </source>
</evidence>
<reference evidence="2 3" key="1">
    <citation type="submission" date="2019-05" db="EMBL/GenBank/DDBJ databases">
        <authorList>
            <consortium name="Pathogen Informatics"/>
        </authorList>
    </citation>
    <scope>NUCLEOTIDE SEQUENCE [LARGE SCALE GENOMIC DNA]</scope>
    <source>
        <strain evidence="2 3">NCTC11429</strain>
    </source>
</reference>
<dbReference type="EMBL" id="LR590484">
    <property type="protein sequence ID" value="VTR29005.1"/>
    <property type="molecule type" value="Genomic_DNA"/>
</dbReference>
<accession>A0A4U9U7H7</accession>
<feature type="domain" description="Protochlamydia outer membrane protein" evidence="1">
    <location>
        <begin position="30"/>
        <end position="263"/>
    </location>
</feature>
<dbReference type="InterPro" id="IPR053724">
    <property type="entry name" value="OMP_A26_sf"/>
</dbReference>
<proteinExistence type="predicted"/>
<dbReference type="Proteomes" id="UP000308196">
    <property type="component" value="Chromosome"/>
</dbReference>